<dbReference type="eggNOG" id="COG1246">
    <property type="taxonomic scope" value="Bacteria"/>
</dbReference>
<proteinExistence type="predicted"/>
<dbReference type="STRING" id="319224.Sputcn32_0355"/>
<organism evidence="2">
    <name type="scientific">Shewanella putrefaciens (strain CN-32 / ATCC BAA-453)</name>
    <dbReference type="NCBI Taxonomy" id="319224"/>
    <lineage>
        <taxon>Bacteria</taxon>
        <taxon>Pseudomonadati</taxon>
        <taxon>Pseudomonadota</taxon>
        <taxon>Gammaproteobacteria</taxon>
        <taxon>Alteromonadales</taxon>
        <taxon>Shewanellaceae</taxon>
        <taxon>Shewanella</taxon>
    </lineage>
</organism>
<dbReference type="PANTHER" id="PTHR13538">
    <property type="entry name" value="N-ACETYLTRANSFERASE 6"/>
    <property type="match status" value="1"/>
</dbReference>
<dbReference type="AlphaFoldDB" id="A4Y2A4"/>
<dbReference type="SUPFAM" id="SSF55729">
    <property type="entry name" value="Acyl-CoA N-acyltransferases (Nat)"/>
    <property type="match status" value="1"/>
</dbReference>
<dbReference type="InterPro" id="IPR016181">
    <property type="entry name" value="Acyl_CoA_acyltransferase"/>
</dbReference>
<dbReference type="EMBL" id="CP000681">
    <property type="protein sequence ID" value="ABP74087.1"/>
    <property type="molecule type" value="Genomic_DNA"/>
</dbReference>
<dbReference type="Gene3D" id="3.40.630.30">
    <property type="match status" value="1"/>
</dbReference>
<dbReference type="GO" id="GO:1905502">
    <property type="term" value="F:acetyl-CoA binding"/>
    <property type="evidence" value="ECO:0007669"/>
    <property type="project" value="TreeGrafter"/>
</dbReference>
<dbReference type="GO" id="GO:0008080">
    <property type="term" value="F:N-acetyltransferase activity"/>
    <property type="evidence" value="ECO:0007669"/>
    <property type="project" value="InterPro"/>
</dbReference>
<accession>A4Y2A4</accession>
<dbReference type="PROSITE" id="PS51186">
    <property type="entry name" value="GNAT"/>
    <property type="match status" value="1"/>
</dbReference>
<dbReference type="InterPro" id="IPR039840">
    <property type="entry name" value="NAA80"/>
</dbReference>
<evidence type="ECO:0000259" key="1">
    <source>
        <dbReference type="PROSITE" id="PS51186"/>
    </source>
</evidence>
<dbReference type="GO" id="GO:0005737">
    <property type="term" value="C:cytoplasm"/>
    <property type="evidence" value="ECO:0007669"/>
    <property type="project" value="TreeGrafter"/>
</dbReference>
<dbReference type="KEGG" id="spc:Sputcn32_0355"/>
<dbReference type="CDD" id="cd04301">
    <property type="entry name" value="NAT_SF"/>
    <property type="match status" value="1"/>
</dbReference>
<dbReference type="Pfam" id="PF00583">
    <property type="entry name" value="Acetyltransf_1"/>
    <property type="match status" value="1"/>
</dbReference>
<dbReference type="PANTHER" id="PTHR13538:SF4">
    <property type="entry name" value="N-ALPHA-ACETYLTRANSFERASE 80"/>
    <property type="match status" value="1"/>
</dbReference>
<reference evidence="2" key="1">
    <citation type="submission" date="2007-04" db="EMBL/GenBank/DDBJ databases">
        <title>Complete sequence of Shewanella putrefaciens CN-32.</title>
        <authorList>
            <consortium name="US DOE Joint Genome Institute"/>
            <person name="Copeland A."/>
            <person name="Lucas S."/>
            <person name="Lapidus A."/>
            <person name="Barry K."/>
            <person name="Detter J.C."/>
            <person name="Glavina del Rio T."/>
            <person name="Hammon N."/>
            <person name="Israni S."/>
            <person name="Dalin E."/>
            <person name="Tice H."/>
            <person name="Pitluck S."/>
            <person name="Chain P."/>
            <person name="Malfatti S."/>
            <person name="Shin M."/>
            <person name="Vergez L."/>
            <person name="Schmutz J."/>
            <person name="Larimer F."/>
            <person name="Land M."/>
            <person name="Hauser L."/>
            <person name="Kyrpides N."/>
            <person name="Mikhailova N."/>
            <person name="Romine M.F."/>
            <person name="Fredrickson J."/>
            <person name="Tiedje J."/>
            <person name="Richardson P."/>
        </authorList>
    </citation>
    <scope>NUCLEOTIDE SEQUENCE [LARGE SCALE GENOMIC DNA]</scope>
    <source>
        <strain evidence="2">CN-32</strain>
    </source>
</reference>
<protein>
    <submittedName>
        <fullName evidence="2">GCN5-related N-acetyltransferase</fullName>
    </submittedName>
</protein>
<evidence type="ECO:0000313" key="2">
    <source>
        <dbReference type="EMBL" id="ABP74087.1"/>
    </source>
</evidence>
<feature type="domain" description="N-acetyltransferase" evidence="1">
    <location>
        <begin position="31"/>
        <end position="181"/>
    </location>
</feature>
<keyword evidence="2" id="KW-0808">Transferase</keyword>
<name>A4Y2A4_SHEPC</name>
<gene>
    <name evidence="2" type="ordered locus">Sputcn32_0355</name>
</gene>
<dbReference type="InterPro" id="IPR000182">
    <property type="entry name" value="GNAT_dom"/>
</dbReference>
<dbReference type="HOGENOM" id="CLU_117112_0_0_6"/>
<sequence length="189" mass="21380">MTTEFMRANRGYNLPIHPLFPINLEIYMKVIDLKSAPQHIPQLAEWHHQAWAHLSSADASVTTLIEEMNEYLTDAAMPKMFICEQANQVMGSSSLIVADMDSRTDLSPWLANVYVNANHRNKGLGKLLVNAVIEHARAIGLQKIYLFTADKADFYQALGWSMISQENYKGEMVTIMEYQLMPQGDSSTN</sequence>